<name>A0ABW0EC86_9BACT</name>
<organism evidence="9 10">
    <name type="scientific">Adhaeribacter terreus</name>
    <dbReference type="NCBI Taxonomy" id="529703"/>
    <lineage>
        <taxon>Bacteria</taxon>
        <taxon>Pseudomonadati</taxon>
        <taxon>Bacteroidota</taxon>
        <taxon>Cytophagia</taxon>
        <taxon>Cytophagales</taxon>
        <taxon>Hymenobacteraceae</taxon>
        <taxon>Adhaeribacter</taxon>
    </lineage>
</organism>
<evidence type="ECO:0000256" key="6">
    <source>
        <dbReference type="ARBA" id="ARBA00023136"/>
    </source>
</evidence>
<evidence type="ECO:0000256" key="7">
    <source>
        <dbReference type="SAM" id="Phobius"/>
    </source>
</evidence>
<evidence type="ECO:0000259" key="8">
    <source>
        <dbReference type="Pfam" id="PF00535"/>
    </source>
</evidence>
<evidence type="ECO:0000313" key="9">
    <source>
        <dbReference type="EMBL" id="MFC5270811.1"/>
    </source>
</evidence>
<protein>
    <submittedName>
        <fullName evidence="9">Glycosyltransferase family 2 protein</fullName>
        <ecNumber evidence="9">2.4.-.-</ecNumber>
    </submittedName>
</protein>
<gene>
    <name evidence="9" type="ORF">ACFPIB_09335</name>
</gene>
<dbReference type="Proteomes" id="UP001596161">
    <property type="component" value="Unassembled WGS sequence"/>
</dbReference>
<evidence type="ECO:0000313" key="10">
    <source>
        <dbReference type="Proteomes" id="UP001596161"/>
    </source>
</evidence>
<evidence type="ECO:0000256" key="5">
    <source>
        <dbReference type="ARBA" id="ARBA00022989"/>
    </source>
</evidence>
<feature type="domain" description="Glycosyltransferase 2-like" evidence="8">
    <location>
        <begin position="18"/>
        <end position="179"/>
    </location>
</feature>
<keyword evidence="6 7" id="KW-0472">Membrane</keyword>
<evidence type="ECO:0000256" key="4">
    <source>
        <dbReference type="ARBA" id="ARBA00022692"/>
    </source>
</evidence>
<dbReference type="InterPro" id="IPR001173">
    <property type="entry name" value="Glyco_trans_2-like"/>
</dbReference>
<evidence type="ECO:0000256" key="1">
    <source>
        <dbReference type="ARBA" id="ARBA00004141"/>
    </source>
</evidence>
<dbReference type="PANTHER" id="PTHR48090">
    <property type="entry name" value="UNDECAPRENYL-PHOSPHATE 4-DEOXY-4-FORMAMIDO-L-ARABINOSE TRANSFERASE-RELATED"/>
    <property type="match status" value="1"/>
</dbReference>
<dbReference type="Pfam" id="PF00535">
    <property type="entry name" value="Glycos_transf_2"/>
    <property type="match status" value="1"/>
</dbReference>
<feature type="transmembrane region" description="Helical" evidence="7">
    <location>
        <begin position="242"/>
        <end position="263"/>
    </location>
</feature>
<keyword evidence="5 7" id="KW-1133">Transmembrane helix</keyword>
<sequence>MKPMNSFMPTVQESLQLSVVIPIYNEEKNIFNLYDRLTGVMQTLGEPYEFIFVNDGSRDNSLALIKTLSQRDEKVRFINFSRNFGHQIAVSAGLDHTRGKAIVIIDADLQDPPELIIDLYKKMQEGFEVVYARRRKRVGESYLKLLTAKWFYRILANITSVEIPVDTGDFRIMSDKIVQVLRNMPERNKFLRGQISWAGFKQIFVEYDRAERAEGETGYTYRKMIRFALDGITSFSDFPLKVATMSGFVVSGIAFLVMLYALYSRFVSHDTVPGWTSTILSVLFLGGIQLISIGIIGEYISRISNNVRGRPLYIISDTNVETKPDTMPQHAQVF</sequence>
<dbReference type="RefSeq" id="WP_378017176.1">
    <property type="nucleotide sequence ID" value="NZ_JBHSKT010000004.1"/>
</dbReference>
<keyword evidence="3 9" id="KW-0808">Transferase</keyword>
<dbReference type="CDD" id="cd04187">
    <property type="entry name" value="DPM1_like_bac"/>
    <property type="match status" value="1"/>
</dbReference>
<proteinExistence type="predicted"/>
<keyword evidence="2 9" id="KW-0328">Glycosyltransferase</keyword>
<dbReference type="EC" id="2.4.-.-" evidence="9"/>
<dbReference type="PANTHER" id="PTHR48090:SF1">
    <property type="entry name" value="PROPHAGE BACTOPRENOL GLUCOSYL TRANSFERASE HOMOLOG"/>
    <property type="match status" value="1"/>
</dbReference>
<feature type="transmembrane region" description="Helical" evidence="7">
    <location>
        <begin position="275"/>
        <end position="300"/>
    </location>
</feature>
<dbReference type="Gene3D" id="3.90.550.10">
    <property type="entry name" value="Spore Coat Polysaccharide Biosynthesis Protein SpsA, Chain A"/>
    <property type="match status" value="1"/>
</dbReference>
<dbReference type="EMBL" id="JBHSKT010000004">
    <property type="protein sequence ID" value="MFC5270811.1"/>
    <property type="molecule type" value="Genomic_DNA"/>
</dbReference>
<keyword evidence="10" id="KW-1185">Reference proteome</keyword>
<dbReference type="GO" id="GO:0016757">
    <property type="term" value="F:glycosyltransferase activity"/>
    <property type="evidence" value="ECO:0007669"/>
    <property type="project" value="UniProtKB-KW"/>
</dbReference>
<evidence type="ECO:0000256" key="3">
    <source>
        <dbReference type="ARBA" id="ARBA00022679"/>
    </source>
</evidence>
<comment type="subcellular location">
    <subcellularLocation>
        <location evidence="1">Membrane</location>
        <topology evidence="1">Multi-pass membrane protein</topology>
    </subcellularLocation>
</comment>
<evidence type="ECO:0000256" key="2">
    <source>
        <dbReference type="ARBA" id="ARBA00022676"/>
    </source>
</evidence>
<dbReference type="SUPFAM" id="SSF53448">
    <property type="entry name" value="Nucleotide-diphospho-sugar transferases"/>
    <property type="match status" value="1"/>
</dbReference>
<keyword evidence="4 7" id="KW-0812">Transmembrane</keyword>
<accession>A0ABW0EC86</accession>
<dbReference type="InterPro" id="IPR050256">
    <property type="entry name" value="Glycosyltransferase_2"/>
</dbReference>
<dbReference type="InterPro" id="IPR029044">
    <property type="entry name" value="Nucleotide-diphossugar_trans"/>
</dbReference>
<comment type="caution">
    <text evidence="9">The sequence shown here is derived from an EMBL/GenBank/DDBJ whole genome shotgun (WGS) entry which is preliminary data.</text>
</comment>
<reference evidence="10" key="1">
    <citation type="journal article" date="2019" name="Int. J. Syst. Evol. Microbiol.">
        <title>The Global Catalogue of Microorganisms (GCM) 10K type strain sequencing project: providing services to taxonomists for standard genome sequencing and annotation.</title>
        <authorList>
            <consortium name="The Broad Institute Genomics Platform"/>
            <consortium name="The Broad Institute Genome Sequencing Center for Infectious Disease"/>
            <person name="Wu L."/>
            <person name="Ma J."/>
        </authorList>
    </citation>
    <scope>NUCLEOTIDE SEQUENCE [LARGE SCALE GENOMIC DNA]</scope>
    <source>
        <strain evidence="10">KACC 12602</strain>
    </source>
</reference>